<evidence type="ECO:0000313" key="3">
    <source>
        <dbReference type="EMBL" id="MQT76999.1"/>
    </source>
</evidence>
<evidence type="ECO:0000259" key="1">
    <source>
        <dbReference type="Pfam" id="PF00534"/>
    </source>
</evidence>
<dbReference type="Pfam" id="PF13439">
    <property type="entry name" value="Glyco_transf_4"/>
    <property type="match status" value="1"/>
</dbReference>
<protein>
    <submittedName>
        <fullName evidence="4">Glycosyltransferase</fullName>
    </submittedName>
</protein>
<name>A0A6A7ZJP0_9PSED</name>
<dbReference type="AlphaFoldDB" id="A0A6A7ZJP0"/>
<evidence type="ECO:0000313" key="7">
    <source>
        <dbReference type="Proteomes" id="UP000466863"/>
    </source>
</evidence>
<dbReference type="EMBL" id="WIVX01000134">
    <property type="protein sequence ID" value="MQU33862.1"/>
    <property type="molecule type" value="Genomic_DNA"/>
</dbReference>
<dbReference type="Proteomes" id="UP000470186">
    <property type="component" value="Unassembled WGS sequence"/>
</dbReference>
<dbReference type="RefSeq" id="WP_048391276.1">
    <property type="nucleotide sequence ID" value="NZ_JBQDSB010000018.1"/>
</dbReference>
<evidence type="ECO:0000313" key="5">
    <source>
        <dbReference type="EMBL" id="MQU45153.1"/>
    </source>
</evidence>
<dbReference type="Gene3D" id="3.40.50.2000">
    <property type="entry name" value="Glycogen Phosphorylase B"/>
    <property type="match status" value="2"/>
</dbReference>
<evidence type="ECO:0000313" key="8">
    <source>
        <dbReference type="Proteomes" id="UP000470186"/>
    </source>
</evidence>
<feature type="domain" description="Glycosyltransferase subfamily 4-like N-terminal" evidence="2">
    <location>
        <begin position="12"/>
        <end position="167"/>
    </location>
</feature>
<evidence type="ECO:0000313" key="6">
    <source>
        <dbReference type="Proteomes" id="UP000447574"/>
    </source>
</evidence>
<dbReference type="SUPFAM" id="SSF53756">
    <property type="entry name" value="UDP-Glycosyltransferase/glycogen phosphorylase"/>
    <property type="match status" value="1"/>
</dbReference>
<feature type="domain" description="Glycosyl transferase family 1" evidence="1">
    <location>
        <begin position="176"/>
        <end position="331"/>
    </location>
</feature>
<evidence type="ECO:0000259" key="2">
    <source>
        <dbReference type="Pfam" id="PF13439"/>
    </source>
</evidence>
<sequence>MKIFFMITGLGVGGAERQVLDLADRLNDLGHTIKICYMTGPVLLRPKSNDIELIGLNLQKSLSGLVRSIFELKSIIRTFDPDVVHAHMVHANLFSRLMRLVCPMKKLVNTAHSTNEGGKARMLAYRWTHSLADVNTNVTARAVQVYEEKKAIPVGGMIAVSNGIDTDIFKIDNDARSKIREFHGVSEHEKVILAVGRLAPAKDYENLITSFHLLSSKIADTKLWIIGEGNERQKLIELVNSLGISSKVVFLGVRSDVASFYNAADLYVLSSAWEGFGLVVAEAMASEKVVVATDCGGVSEVVGECGYLVTPKNAQALMAAMDKALRLTADEAALLGRTARYRVLENYSIDKIVKVWEGIYFS</sequence>
<dbReference type="EMBL" id="WIVV01000140">
    <property type="protein sequence ID" value="MQU45153.1"/>
    <property type="molecule type" value="Genomic_DNA"/>
</dbReference>
<evidence type="ECO:0000313" key="4">
    <source>
        <dbReference type="EMBL" id="MQU33862.1"/>
    </source>
</evidence>
<keyword evidence="4" id="KW-0808">Transferase</keyword>
<organism evidence="4 8">
    <name type="scientific">Pseudomonas helleri</name>
    <dbReference type="NCBI Taxonomy" id="1608996"/>
    <lineage>
        <taxon>Bacteria</taxon>
        <taxon>Pseudomonadati</taxon>
        <taxon>Pseudomonadota</taxon>
        <taxon>Gammaproteobacteria</taxon>
        <taxon>Pseudomonadales</taxon>
        <taxon>Pseudomonadaceae</taxon>
        <taxon>Pseudomonas</taxon>
    </lineage>
</organism>
<dbReference type="Proteomes" id="UP000447574">
    <property type="component" value="Unassembled WGS sequence"/>
</dbReference>
<dbReference type="InterPro" id="IPR001296">
    <property type="entry name" value="Glyco_trans_1"/>
</dbReference>
<reference evidence="6 7" key="1">
    <citation type="submission" date="2019-10" db="EMBL/GenBank/DDBJ databases">
        <title>Evaluation of single-gene subtyping targets for Pseudomonas.</title>
        <authorList>
            <person name="Reichler S.J."/>
            <person name="Orsi R.H."/>
            <person name="Wiedmann M."/>
            <person name="Martin N.H."/>
            <person name="Murphy S.I."/>
        </authorList>
    </citation>
    <scope>NUCLEOTIDE SEQUENCE [LARGE SCALE GENOMIC DNA]</scope>
    <source>
        <strain evidence="5 7">FSL R10-1876</strain>
        <strain evidence="4 8">FSL R10-2107</strain>
        <strain evidence="3 6">FSL R10-2932</strain>
    </source>
</reference>
<dbReference type="Pfam" id="PF00534">
    <property type="entry name" value="Glycos_transf_1"/>
    <property type="match status" value="1"/>
</dbReference>
<gene>
    <name evidence="5" type="ORF">GHO28_22025</name>
    <name evidence="4" type="ORF">GHO30_21180</name>
    <name evidence="3" type="ORF">GHO37_22290</name>
</gene>
<accession>A0A6A7ZJP0</accession>
<proteinExistence type="predicted"/>
<dbReference type="GO" id="GO:1901135">
    <property type="term" value="P:carbohydrate derivative metabolic process"/>
    <property type="evidence" value="ECO:0007669"/>
    <property type="project" value="UniProtKB-ARBA"/>
</dbReference>
<dbReference type="Proteomes" id="UP000466863">
    <property type="component" value="Unassembled WGS sequence"/>
</dbReference>
<keyword evidence="8" id="KW-1185">Reference proteome</keyword>
<dbReference type="EMBL" id="WIWF01000121">
    <property type="protein sequence ID" value="MQT76999.1"/>
    <property type="molecule type" value="Genomic_DNA"/>
</dbReference>
<dbReference type="InterPro" id="IPR028098">
    <property type="entry name" value="Glyco_trans_4-like_N"/>
</dbReference>
<dbReference type="PANTHER" id="PTHR12526">
    <property type="entry name" value="GLYCOSYLTRANSFERASE"/>
    <property type="match status" value="1"/>
</dbReference>
<dbReference type="GO" id="GO:0016757">
    <property type="term" value="F:glycosyltransferase activity"/>
    <property type="evidence" value="ECO:0007669"/>
    <property type="project" value="InterPro"/>
</dbReference>
<comment type="caution">
    <text evidence="4">The sequence shown here is derived from an EMBL/GenBank/DDBJ whole genome shotgun (WGS) entry which is preliminary data.</text>
</comment>